<dbReference type="InterPro" id="IPR045020">
    <property type="entry name" value="PRX_1cys"/>
</dbReference>
<dbReference type="GO" id="GO:0140824">
    <property type="term" value="F:thioredoxin-dependent peroxiredoxin activity"/>
    <property type="evidence" value="ECO:0007669"/>
    <property type="project" value="UniProtKB-EC"/>
</dbReference>
<dbReference type="SUPFAM" id="SSF52833">
    <property type="entry name" value="Thioredoxin-like"/>
    <property type="match status" value="1"/>
</dbReference>
<dbReference type="Gene3D" id="3.40.30.10">
    <property type="entry name" value="Glutaredoxin"/>
    <property type="match status" value="1"/>
</dbReference>
<dbReference type="InterPro" id="IPR002227">
    <property type="entry name" value="Tyrosinase_Cu-bd"/>
</dbReference>
<evidence type="ECO:0000256" key="5">
    <source>
        <dbReference type="ARBA" id="ARBA00023002"/>
    </source>
</evidence>
<dbReference type="Pfam" id="PF00264">
    <property type="entry name" value="Tyrosinase"/>
    <property type="match status" value="1"/>
</dbReference>
<keyword evidence="4" id="KW-0049">Antioxidant</keyword>
<reference evidence="12" key="1">
    <citation type="submission" date="2020-11" db="EMBL/GenBank/DDBJ databases">
        <title>Chlorella ohadii genome sequencing and assembly.</title>
        <authorList>
            <person name="Murik O."/>
            <person name="Treves H."/>
            <person name="Kedem I."/>
            <person name="Shotland Y."/>
            <person name="Kaplan A."/>
        </authorList>
    </citation>
    <scope>NUCLEOTIDE SEQUENCE</scope>
    <source>
        <strain evidence="12">1</strain>
    </source>
</reference>
<keyword evidence="6" id="KW-0186">Copper</keyword>
<evidence type="ECO:0000256" key="6">
    <source>
        <dbReference type="ARBA" id="ARBA00023008"/>
    </source>
</evidence>
<dbReference type="InterPro" id="IPR000866">
    <property type="entry name" value="AhpC/TSA"/>
</dbReference>
<dbReference type="PANTHER" id="PTHR11474:SF76">
    <property type="entry name" value="SHKT DOMAIN-CONTAINING PROTEIN"/>
    <property type="match status" value="1"/>
</dbReference>
<dbReference type="InterPro" id="IPR050316">
    <property type="entry name" value="Tyrosinase/Hemocyanin"/>
</dbReference>
<feature type="region of interest" description="Disordered" evidence="10">
    <location>
        <begin position="192"/>
        <end position="236"/>
    </location>
</feature>
<dbReference type="Pfam" id="PF10417">
    <property type="entry name" value="1-cysPrx_C"/>
    <property type="match status" value="1"/>
</dbReference>
<feature type="compositionally biased region" description="Polar residues" evidence="10">
    <location>
        <begin position="217"/>
        <end position="230"/>
    </location>
</feature>
<protein>
    <recommendedName>
        <fullName evidence="1">thioredoxin-dependent peroxiredoxin</fullName>
        <ecNumber evidence="1">1.11.1.24</ecNumber>
    </recommendedName>
</protein>
<organism evidence="12 13">
    <name type="scientific">Chlorella ohadii</name>
    <dbReference type="NCBI Taxonomy" id="2649997"/>
    <lineage>
        <taxon>Eukaryota</taxon>
        <taxon>Viridiplantae</taxon>
        <taxon>Chlorophyta</taxon>
        <taxon>core chlorophytes</taxon>
        <taxon>Trebouxiophyceae</taxon>
        <taxon>Chlorellales</taxon>
        <taxon>Chlorellaceae</taxon>
        <taxon>Chlorella clade</taxon>
        <taxon>Chlorella</taxon>
    </lineage>
</organism>
<dbReference type="AlphaFoldDB" id="A0AAD5DEJ1"/>
<keyword evidence="2" id="KW-0575">Peroxidase</keyword>
<dbReference type="Gene3D" id="1.10.1280.10">
    <property type="entry name" value="Di-copper center containing domain from catechol oxidase"/>
    <property type="match status" value="1"/>
</dbReference>
<evidence type="ECO:0000313" key="12">
    <source>
        <dbReference type="EMBL" id="KAI7836612.1"/>
    </source>
</evidence>
<dbReference type="SUPFAM" id="SSF48056">
    <property type="entry name" value="Di-copper centre-containing domain"/>
    <property type="match status" value="1"/>
</dbReference>
<proteinExistence type="inferred from homology"/>
<dbReference type="PROSITE" id="PS51352">
    <property type="entry name" value="THIOREDOXIN_2"/>
    <property type="match status" value="1"/>
</dbReference>
<dbReference type="Gene3D" id="3.30.1020.10">
    <property type="entry name" value="Antioxidant, Horf6, Chain A, domain2"/>
    <property type="match status" value="1"/>
</dbReference>
<accession>A0AAD5DEJ1</accession>
<dbReference type="PRINTS" id="PR00092">
    <property type="entry name" value="TYROSINASE"/>
</dbReference>
<dbReference type="Pfam" id="PF00578">
    <property type="entry name" value="AhpC-TSA"/>
    <property type="match status" value="1"/>
</dbReference>
<evidence type="ECO:0000256" key="1">
    <source>
        <dbReference type="ARBA" id="ARBA00013017"/>
    </source>
</evidence>
<sequence length="769" mass="85179">MLCLGDTVPEFAAETTQGRVDSFHQLVDGKWTMLFSHPSDFTPVCTSELGAAAKLQDEFKKRSVQLVALSCNDLESHKQWVKDIEGSLGEGKKIEYPIIADADRSIAKKWGMMDPDEKDSEGKAFAARTVFIVGPEKQLKLALLYPSSTGRNFGELLRVIDSLQLAAKFPVATPADWKQGEEVMISPKVSNEEAEKITPVPDDDSPASAGGNETCGAKQTETCGANNTCGRSDPRPGIRVRREISALMTHPSLSYQRSLFLQALAAMQAAPWQNLDSYFQQAAIHGIPYMAYDGAINPASPYIEGQEFLVNGEYYDRDGGYCPHRRTQFPTWHRAQLLYFEAALRNHALEVAQKYKSRADAAQWCAAASQLALPYFDWASQAVQRSGLPGFFDQARIAVEAPGGPTTITNPLRGYTIPSAAPFPPYGSCTKPRTRRAYECATWRSSAKDISDALKKGVQQQRFDIAVVMASNTWSCMSNADITPAEAEAQSCNDQASLETVHDFFHEAIGGWMPHVPHASYDPIFWTHHCFVDKLFALWQLENPKVWLTPEFDTGGSFWYPPGTTVTTQTPLAPFRVPDRTRFYNTNDMRDWRALGYTYDNMVNEYAALLEPDPRKFYHYLVVLPAVDRNQVIGDQVTVRVFVLSPGANAATPTVGNPKYAGEMTWLQDVEQDDDDDRTRVQLDLTPALQKLGRLKPAAQEAADPANLGKGPALSKAPLRIQDIRLVVVGSTGNQLASYKLGQVLLSFSWLNPVGGRLFTNELEATVRP</sequence>
<dbReference type="CDD" id="cd03016">
    <property type="entry name" value="PRX_1cys"/>
    <property type="match status" value="1"/>
</dbReference>
<dbReference type="Proteomes" id="UP001205105">
    <property type="component" value="Unassembled WGS sequence"/>
</dbReference>
<keyword evidence="13" id="KW-1185">Reference proteome</keyword>
<name>A0AAD5DEJ1_9CHLO</name>
<gene>
    <name evidence="12" type="ORF">COHA_009497</name>
</gene>
<dbReference type="InterPro" id="IPR013766">
    <property type="entry name" value="Thioredoxin_domain"/>
</dbReference>
<evidence type="ECO:0000313" key="13">
    <source>
        <dbReference type="Proteomes" id="UP001205105"/>
    </source>
</evidence>
<keyword evidence="3" id="KW-0479">Metal-binding</keyword>
<evidence type="ECO:0000256" key="10">
    <source>
        <dbReference type="SAM" id="MobiDB-lite"/>
    </source>
</evidence>
<evidence type="ECO:0000256" key="8">
    <source>
        <dbReference type="ARBA" id="ARBA00025719"/>
    </source>
</evidence>
<dbReference type="PROSITE" id="PS00497">
    <property type="entry name" value="TYROSINASE_1"/>
    <property type="match status" value="1"/>
</dbReference>
<evidence type="ECO:0000259" key="11">
    <source>
        <dbReference type="PROSITE" id="PS51352"/>
    </source>
</evidence>
<comment type="similarity">
    <text evidence="8">Belongs to the peroxiredoxin family. Prx6 subfamily.</text>
</comment>
<keyword evidence="7" id="KW-0676">Redox-active center</keyword>
<dbReference type="EMBL" id="JADXDR010000180">
    <property type="protein sequence ID" value="KAI7836612.1"/>
    <property type="molecule type" value="Genomic_DNA"/>
</dbReference>
<dbReference type="InterPro" id="IPR019479">
    <property type="entry name" value="Peroxiredoxin_C"/>
</dbReference>
<dbReference type="InterPro" id="IPR008922">
    <property type="entry name" value="Di-copper_centre_dom_sf"/>
</dbReference>
<keyword evidence="5" id="KW-0560">Oxidoreductase</keyword>
<evidence type="ECO:0000256" key="3">
    <source>
        <dbReference type="ARBA" id="ARBA00022723"/>
    </source>
</evidence>
<dbReference type="InterPro" id="IPR036249">
    <property type="entry name" value="Thioredoxin-like_sf"/>
</dbReference>
<evidence type="ECO:0000256" key="4">
    <source>
        <dbReference type="ARBA" id="ARBA00022862"/>
    </source>
</evidence>
<dbReference type="PANTHER" id="PTHR11474">
    <property type="entry name" value="TYROSINASE FAMILY MEMBER"/>
    <property type="match status" value="1"/>
</dbReference>
<dbReference type="PROSITE" id="PS00498">
    <property type="entry name" value="TYROSINASE_2"/>
    <property type="match status" value="1"/>
</dbReference>
<evidence type="ECO:0000256" key="2">
    <source>
        <dbReference type="ARBA" id="ARBA00022559"/>
    </source>
</evidence>
<dbReference type="GO" id="GO:0046872">
    <property type="term" value="F:metal ion binding"/>
    <property type="evidence" value="ECO:0007669"/>
    <property type="project" value="UniProtKB-KW"/>
</dbReference>
<evidence type="ECO:0000256" key="9">
    <source>
        <dbReference type="ARBA" id="ARBA00049091"/>
    </source>
</evidence>
<comment type="catalytic activity">
    <reaction evidence="9">
        <text>a hydroperoxide + [thioredoxin]-dithiol = an alcohol + [thioredoxin]-disulfide + H2O</text>
        <dbReference type="Rhea" id="RHEA:62620"/>
        <dbReference type="Rhea" id="RHEA-COMP:10698"/>
        <dbReference type="Rhea" id="RHEA-COMP:10700"/>
        <dbReference type="ChEBI" id="CHEBI:15377"/>
        <dbReference type="ChEBI" id="CHEBI:29950"/>
        <dbReference type="ChEBI" id="CHEBI:30879"/>
        <dbReference type="ChEBI" id="CHEBI:35924"/>
        <dbReference type="ChEBI" id="CHEBI:50058"/>
        <dbReference type="EC" id="1.11.1.24"/>
    </reaction>
</comment>
<dbReference type="FunFam" id="3.40.30.10:FF:000011">
    <property type="entry name" value="Peroxiredoxin PRX1"/>
    <property type="match status" value="1"/>
</dbReference>
<feature type="domain" description="Thioredoxin" evidence="11">
    <location>
        <begin position="2"/>
        <end position="165"/>
    </location>
</feature>
<dbReference type="EC" id="1.11.1.24" evidence="1"/>
<comment type="caution">
    <text evidence="12">The sequence shown here is derived from an EMBL/GenBank/DDBJ whole genome shotgun (WGS) entry which is preliminary data.</text>
</comment>
<evidence type="ECO:0000256" key="7">
    <source>
        <dbReference type="ARBA" id="ARBA00023284"/>
    </source>
</evidence>